<name>A0ABW3KCU9_9GAMM</name>
<evidence type="ECO:0000313" key="3">
    <source>
        <dbReference type="Proteomes" id="UP001597048"/>
    </source>
</evidence>
<keyword evidence="3" id="KW-1185">Reference proteome</keyword>
<evidence type="ECO:0000256" key="1">
    <source>
        <dbReference type="SAM" id="SignalP"/>
    </source>
</evidence>
<sequence length="246" mass="26060">MRRIAGLLALTSAIGIAQAAEMPHLFNNNEVGVLLSDEVLGAQRGKFVSANSQAHYFGIEFITTISGPNNTMITNGMQLNVNFNRTQPVSVNTYSSENSLTSTSVGIAPNSSLPNGSGVVQVAQVSGNGNMGVNDFMFVPGQMTVKGSALTQNHYQLSLPNGIGTVRYDVGGSGLGMSYASQDGHVTSAQMLRNSNGNQGFVQQFSIADNNKLLSNQAKFYMGDKLGAYTDLANTLKQQLPMGIKL</sequence>
<dbReference type="RefSeq" id="WP_379556551.1">
    <property type="nucleotide sequence ID" value="NZ_JBHTJS010000001.1"/>
</dbReference>
<dbReference type="EMBL" id="JBHTJS010000001">
    <property type="protein sequence ID" value="MFD1006630.1"/>
    <property type="molecule type" value="Genomic_DNA"/>
</dbReference>
<feature type="chain" id="PRO_5047344156" evidence="1">
    <location>
        <begin position="20"/>
        <end position="246"/>
    </location>
</feature>
<keyword evidence="1" id="KW-0732">Signal</keyword>
<protein>
    <submittedName>
        <fullName evidence="2">Uncharacterized protein</fullName>
    </submittedName>
</protein>
<proteinExistence type="predicted"/>
<reference evidence="3" key="1">
    <citation type="journal article" date="2019" name="Int. J. Syst. Evol. Microbiol.">
        <title>The Global Catalogue of Microorganisms (GCM) 10K type strain sequencing project: providing services to taxonomists for standard genome sequencing and annotation.</title>
        <authorList>
            <consortium name="The Broad Institute Genomics Platform"/>
            <consortium name="The Broad Institute Genome Sequencing Center for Infectious Disease"/>
            <person name="Wu L."/>
            <person name="Ma J."/>
        </authorList>
    </citation>
    <scope>NUCLEOTIDE SEQUENCE [LARGE SCALE GENOMIC DNA]</scope>
    <source>
        <strain evidence="3">CCUG 60525</strain>
    </source>
</reference>
<organism evidence="2 3">
    <name type="scientific">Oceanisphaera ostreae</name>
    <dbReference type="NCBI Taxonomy" id="914151"/>
    <lineage>
        <taxon>Bacteria</taxon>
        <taxon>Pseudomonadati</taxon>
        <taxon>Pseudomonadota</taxon>
        <taxon>Gammaproteobacteria</taxon>
        <taxon>Aeromonadales</taxon>
        <taxon>Aeromonadaceae</taxon>
        <taxon>Oceanisphaera</taxon>
    </lineage>
</organism>
<dbReference type="Proteomes" id="UP001597048">
    <property type="component" value="Unassembled WGS sequence"/>
</dbReference>
<gene>
    <name evidence="2" type="ORF">ACFQ1C_00405</name>
</gene>
<accession>A0ABW3KCU9</accession>
<evidence type="ECO:0000313" key="2">
    <source>
        <dbReference type="EMBL" id="MFD1006630.1"/>
    </source>
</evidence>
<comment type="caution">
    <text evidence="2">The sequence shown here is derived from an EMBL/GenBank/DDBJ whole genome shotgun (WGS) entry which is preliminary data.</text>
</comment>
<feature type="signal peptide" evidence="1">
    <location>
        <begin position="1"/>
        <end position="19"/>
    </location>
</feature>